<accession>A0A6C0ILQ7</accession>
<dbReference type="PANTHER" id="PTHR46609:SF8">
    <property type="entry name" value="YQAJ VIRAL RECOMBINASE DOMAIN-CONTAINING PROTEIN"/>
    <property type="match status" value="1"/>
</dbReference>
<dbReference type="CDD" id="cd22343">
    <property type="entry name" value="PDDEXK_lambda_exonuclease-like"/>
    <property type="match status" value="1"/>
</dbReference>
<organism evidence="2">
    <name type="scientific">viral metagenome</name>
    <dbReference type="NCBI Taxonomy" id="1070528"/>
    <lineage>
        <taxon>unclassified sequences</taxon>
        <taxon>metagenomes</taxon>
        <taxon>organismal metagenomes</taxon>
    </lineage>
</organism>
<dbReference type="AlphaFoldDB" id="A0A6C0ILQ7"/>
<reference evidence="2" key="1">
    <citation type="journal article" date="2020" name="Nature">
        <title>Giant virus diversity and host interactions through global metagenomics.</title>
        <authorList>
            <person name="Schulz F."/>
            <person name="Roux S."/>
            <person name="Paez-Espino D."/>
            <person name="Jungbluth S."/>
            <person name="Walsh D.A."/>
            <person name="Denef V.J."/>
            <person name="McMahon K.D."/>
            <person name="Konstantinidis K.T."/>
            <person name="Eloe-Fadrosh E.A."/>
            <person name="Kyrpides N.C."/>
            <person name="Woyke T."/>
        </authorList>
    </citation>
    <scope>NUCLEOTIDE SEQUENCE</scope>
    <source>
        <strain evidence="2">GVMAG-M-3300023184-89</strain>
    </source>
</reference>
<dbReference type="SUPFAM" id="SSF52980">
    <property type="entry name" value="Restriction endonuclease-like"/>
    <property type="match status" value="1"/>
</dbReference>
<dbReference type="InterPro" id="IPR051703">
    <property type="entry name" value="NF-kappa-B_Signaling_Reg"/>
</dbReference>
<dbReference type="PANTHER" id="PTHR46609">
    <property type="entry name" value="EXONUCLEASE, PHAGE-TYPE/RECB, C-TERMINAL DOMAIN-CONTAINING PROTEIN"/>
    <property type="match status" value="1"/>
</dbReference>
<name>A0A6C0ILQ7_9ZZZZ</name>
<dbReference type="InterPro" id="IPR011335">
    <property type="entry name" value="Restrct_endonuc-II-like"/>
</dbReference>
<dbReference type="EMBL" id="MN740194">
    <property type="protein sequence ID" value="QHT92817.1"/>
    <property type="molecule type" value="Genomic_DNA"/>
</dbReference>
<sequence>MDIDTDTNAIGAEIESLINILDNFVLPDAFTSEEEIEIIETAYSLIKDLIGLEPMSYIQPYFHDYIILEVTELLIAQMAELNTYSVEEEITLCVEQAMKLFYRQDAPKRSFKKSFIRIKPNIPYLRDKLLYLQNVPQPEQRTTEWYNFRYRYLTASSIWKAFISESTKNQLIFDKCKPLNIEKYNHTSTDSPMHWGHKYEPISVQLYEDYYKTTVSDFGCIPHATIGYLAASPDGINTLETSPRYGRMLEIKNIVNREIDGIPKMEYWIQMQLQMEVCNLNECDFLETRFKEYVDEAEYLEDSLNINISKTQDGKQKGMMIQFMSYGQPVYEYAPLNADRQYLLAWEEEMMYKHEKDIWVKNIYWRLDEMSCVLVLRNKFWFKHAVPILDDIWQTIEYEKINGYEHRSPNKKIKLDKNVIVVKSDTKCCIDLFTIDTEMYNAEDIL</sequence>
<dbReference type="Gene3D" id="3.90.320.10">
    <property type="match status" value="1"/>
</dbReference>
<proteinExistence type="predicted"/>
<feature type="domain" description="YqaJ viral recombinase" evidence="1">
    <location>
        <begin position="144"/>
        <end position="279"/>
    </location>
</feature>
<dbReference type="Pfam" id="PF09588">
    <property type="entry name" value="YqaJ"/>
    <property type="match status" value="1"/>
</dbReference>
<evidence type="ECO:0000259" key="1">
    <source>
        <dbReference type="Pfam" id="PF09588"/>
    </source>
</evidence>
<protein>
    <recommendedName>
        <fullName evidence="1">YqaJ viral recombinase domain-containing protein</fullName>
    </recommendedName>
</protein>
<dbReference type="InterPro" id="IPR019080">
    <property type="entry name" value="YqaJ_viral_recombinase"/>
</dbReference>
<evidence type="ECO:0000313" key="2">
    <source>
        <dbReference type="EMBL" id="QHT92817.1"/>
    </source>
</evidence>
<dbReference type="InterPro" id="IPR011604">
    <property type="entry name" value="PDDEXK-like_dom_sf"/>
</dbReference>